<reference evidence="1 2" key="1">
    <citation type="submission" date="2023-10" db="EMBL/GenBank/DDBJ databases">
        <title>Noviherbaspirillum sp. CPCC 100848 genome assembly.</title>
        <authorList>
            <person name="Li X.Y."/>
            <person name="Fang X.M."/>
        </authorList>
    </citation>
    <scope>NUCLEOTIDE SEQUENCE [LARGE SCALE GENOMIC DNA]</scope>
    <source>
        <strain evidence="1 2">CPCC 100848</strain>
    </source>
</reference>
<dbReference type="Pfam" id="PF05494">
    <property type="entry name" value="MlaC"/>
    <property type="match status" value="1"/>
</dbReference>
<dbReference type="EMBL" id="JAWIIV010000045">
    <property type="protein sequence ID" value="MEC4723177.1"/>
    <property type="molecule type" value="Genomic_DNA"/>
</dbReference>
<keyword evidence="2" id="KW-1185">Reference proteome</keyword>
<protein>
    <submittedName>
        <fullName evidence="1">ABC transporter substrate-binding protein</fullName>
    </submittedName>
</protein>
<dbReference type="Gene3D" id="1.10.10.640">
    <property type="entry name" value="phospholipid-binding protein"/>
    <property type="match status" value="1"/>
</dbReference>
<dbReference type="PIRSF" id="PIRSF004649">
    <property type="entry name" value="MlaC"/>
    <property type="match status" value="1"/>
</dbReference>
<organism evidence="1 2">
    <name type="scientific">Noviherbaspirillum album</name>
    <dbReference type="NCBI Taxonomy" id="3080276"/>
    <lineage>
        <taxon>Bacteria</taxon>
        <taxon>Pseudomonadati</taxon>
        <taxon>Pseudomonadota</taxon>
        <taxon>Betaproteobacteria</taxon>
        <taxon>Burkholderiales</taxon>
        <taxon>Oxalobacteraceae</taxon>
        <taxon>Noviherbaspirillum</taxon>
    </lineage>
</organism>
<sequence>MDSMRLRLFYSVQRALAVFLLATFGLLCWREAAAAEAPDELVRRISSQVVDIARTDEAVLRGNQQRILALVRQHLLPHIDFERMTSLAVGRYWRNATPQQRDRLTEEFRDLLVHVYSGAIAQVKDKKLVFKPLRGDPRSGEVIVRSEVIQKSGAEPIELNYRLASGPSGWKIYDVSVLDVWLVQSYRGTFASEIGRDGIDGLIRTLDAKNAQLASKSRVTTKESTASGS</sequence>
<dbReference type="Gene3D" id="3.10.450.50">
    <property type="match status" value="1"/>
</dbReference>
<evidence type="ECO:0000313" key="2">
    <source>
        <dbReference type="Proteomes" id="UP001352263"/>
    </source>
</evidence>
<gene>
    <name evidence="1" type="ORF">RY831_28875</name>
</gene>
<comment type="caution">
    <text evidence="1">The sequence shown here is derived from an EMBL/GenBank/DDBJ whole genome shotgun (WGS) entry which is preliminary data.</text>
</comment>
<dbReference type="PANTHER" id="PTHR36573">
    <property type="entry name" value="INTERMEMBRANE PHOSPHOLIPID TRANSPORT SYSTEM BINDING PROTEIN MLAC"/>
    <property type="match status" value="1"/>
</dbReference>
<accession>A0ABU6JJ37</accession>
<evidence type="ECO:0000313" key="1">
    <source>
        <dbReference type="EMBL" id="MEC4723177.1"/>
    </source>
</evidence>
<proteinExistence type="predicted"/>
<dbReference type="Proteomes" id="UP001352263">
    <property type="component" value="Unassembled WGS sequence"/>
</dbReference>
<dbReference type="PANTHER" id="PTHR36573:SF1">
    <property type="entry name" value="INTERMEMBRANE PHOSPHOLIPID TRANSPORT SYSTEM BINDING PROTEIN MLAC"/>
    <property type="match status" value="1"/>
</dbReference>
<name>A0ABU6JJ37_9BURK</name>
<dbReference type="InterPro" id="IPR008869">
    <property type="entry name" value="MlaC/ttg2D"/>
</dbReference>